<feature type="DNA-binding region" description="H-T-H motif" evidence="3">
    <location>
        <begin position="25"/>
        <end position="44"/>
    </location>
</feature>
<feature type="domain" description="HTH tetR-type" evidence="4">
    <location>
        <begin position="2"/>
        <end position="62"/>
    </location>
</feature>
<evidence type="ECO:0000259" key="4">
    <source>
        <dbReference type="PROSITE" id="PS50977"/>
    </source>
</evidence>
<dbReference type="Pfam" id="PF00440">
    <property type="entry name" value="TetR_N"/>
    <property type="match status" value="1"/>
</dbReference>
<comment type="caution">
    <text evidence="5">The sequence shown here is derived from an EMBL/GenBank/DDBJ whole genome shotgun (WGS) entry which is preliminary data.</text>
</comment>
<dbReference type="RefSeq" id="WP_093106666.1">
    <property type="nucleotide sequence ID" value="NZ_FNOS01000003.1"/>
</dbReference>
<dbReference type="PANTHER" id="PTHR43479">
    <property type="entry name" value="ACREF/ENVCD OPERON REPRESSOR-RELATED"/>
    <property type="match status" value="1"/>
</dbReference>
<dbReference type="EMBL" id="FNOS01000003">
    <property type="protein sequence ID" value="SDX83070.1"/>
    <property type="molecule type" value="Genomic_DNA"/>
</dbReference>
<evidence type="ECO:0000313" key="6">
    <source>
        <dbReference type="Proteomes" id="UP000198647"/>
    </source>
</evidence>
<organism evidence="5 6">
    <name type="scientific">Salimicrobium album</name>
    <dbReference type="NCBI Taxonomy" id="50717"/>
    <lineage>
        <taxon>Bacteria</taxon>
        <taxon>Bacillati</taxon>
        <taxon>Bacillota</taxon>
        <taxon>Bacilli</taxon>
        <taxon>Bacillales</taxon>
        <taxon>Bacillaceae</taxon>
        <taxon>Salimicrobium</taxon>
    </lineage>
</organism>
<proteinExistence type="predicted"/>
<dbReference type="PROSITE" id="PS50977">
    <property type="entry name" value="HTH_TETR_2"/>
    <property type="match status" value="1"/>
</dbReference>
<reference evidence="5 6" key="1">
    <citation type="submission" date="2016-10" db="EMBL/GenBank/DDBJ databases">
        <authorList>
            <person name="Varghese N."/>
            <person name="Submissions S."/>
        </authorList>
    </citation>
    <scope>NUCLEOTIDE SEQUENCE [LARGE SCALE GENOMIC DNA]</scope>
    <source>
        <strain evidence="5 6">DSM 20748</strain>
    </source>
</reference>
<dbReference type="InterPro" id="IPR023772">
    <property type="entry name" value="DNA-bd_HTH_TetR-type_CS"/>
</dbReference>
<gene>
    <name evidence="5" type="ORF">SAMN04488081_1414</name>
</gene>
<dbReference type="PANTHER" id="PTHR43479:SF22">
    <property type="entry name" value="TRANSCRIPTIONAL REGULATOR, TETR FAMILY"/>
    <property type="match status" value="1"/>
</dbReference>
<evidence type="ECO:0000313" key="5">
    <source>
        <dbReference type="EMBL" id="SDX83070.1"/>
    </source>
</evidence>
<keyword evidence="2 3" id="KW-0238">DNA-binding</keyword>
<dbReference type="InterPro" id="IPR001647">
    <property type="entry name" value="HTH_TetR"/>
</dbReference>
<name>A0A1H3EWR3_9BACI</name>
<dbReference type="Gene3D" id="1.10.357.10">
    <property type="entry name" value="Tetracycline Repressor, domain 2"/>
    <property type="match status" value="1"/>
</dbReference>
<accession>A0A1H3EWR3</accession>
<dbReference type="PROSITE" id="PS01081">
    <property type="entry name" value="HTH_TETR_1"/>
    <property type="match status" value="1"/>
</dbReference>
<keyword evidence="6" id="KW-1185">Reference proteome</keyword>
<dbReference type="Proteomes" id="UP000198647">
    <property type="component" value="Unassembled WGS sequence"/>
</dbReference>
<evidence type="ECO:0000256" key="3">
    <source>
        <dbReference type="PROSITE-ProRule" id="PRU00335"/>
    </source>
</evidence>
<sequence>MDEKSISIMQAAIKLFAKKGFTSTSVQEIAKNAGISKGAFYLHFSSKDELLFALFDYYYNQMKAKVDACANEPDPREKFVSQLAVMFKEIASHRDFIKMQIREQTIPFNEDIETFTSRMRYESYQFYQNHILDIYGKNAEEFSFEISIISEGMYKAYLELILMEGARFDFRNLAETLLRRVDYLVEGFLYHQDTPLLTKAYMADLIPEEFLGVSESALHKLIQAEETKAGGEEKEALTILKEELTSSSPRNAIIKGMTAVLREDGRFEEIIDRVEETYPEIRSR</sequence>
<protein>
    <submittedName>
        <fullName evidence="5">Transcriptional regulator, TetR family</fullName>
    </submittedName>
</protein>
<dbReference type="InterPro" id="IPR050624">
    <property type="entry name" value="HTH-type_Tx_Regulator"/>
</dbReference>
<evidence type="ECO:0000256" key="2">
    <source>
        <dbReference type="ARBA" id="ARBA00023125"/>
    </source>
</evidence>
<evidence type="ECO:0000256" key="1">
    <source>
        <dbReference type="ARBA" id="ARBA00022491"/>
    </source>
</evidence>
<dbReference type="SUPFAM" id="SSF46689">
    <property type="entry name" value="Homeodomain-like"/>
    <property type="match status" value="1"/>
</dbReference>
<dbReference type="InterPro" id="IPR009057">
    <property type="entry name" value="Homeodomain-like_sf"/>
</dbReference>
<keyword evidence="1" id="KW-0678">Repressor</keyword>
<dbReference type="PRINTS" id="PR00455">
    <property type="entry name" value="HTHTETR"/>
</dbReference>